<organism evidence="3 4">
    <name type="scientific">Trifolium subterraneum</name>
    <name type="common">Subterranean clover</name>
    <dbReference type="NCBI Taxonomy" id="3900"/>
    <lineage>
        <taxon>Eukaryota</taxon>
        <taxon>Viridiplantae</taxon>
        <taxon>Streptophyta</taxon>
        <taxon>Embryophyta</taxon>
        <taxon>Tracheophyta</taxon>
        <taxon>Spermatophyta</taxon>
        <taxon>Magnoliopsida</taxon>
        <taxon>eudicotyledons</taxon>
        <taxon>Gunneridae</taxon>
        <taxon>Pentapetalae</taxon>
        <taxon>rosids</taxon>
        <taxon>fabids</taxon>
        <taxon>Fabales</taxon>
        <taxon>Fabaceae</taxon>
        <taxon>Papilionoideae</taxon>
        <taxon>50 kb inversion clade</taxon>
        <taxon>NPAAA clade</taxon>
        <taxon>Hologalegina</taxon>
        <taxon>IRL clade</taxon>
        <taxon>Trifolieae</taxon>
        <taxon>Trifolium</taxon>
    </lineage>
</organism>
<dbReference type="GO" id="GO:0009451">
    <property type="term" value="P:RNA modification"/>
    <property type="evidence" value="ECO:0007669"/>
    <property type="project" value="InterPro"/>
</dbReference>
<accession>A0A2Z6MZJ9</accession>
<dbReference type="OrthoDB" id="809844at2759"/>
<dbReference type="GO" id="GO:0003723">
    <property type="term" value="F:RNA binding"/>
    <property type="evidence" value="ECO:0007669"/>
    <property type="project" value="InterPro"/>
</dbReference>
<dbReference type="PROSITE" id="PS51257">
    <property type="entry name" value="PROKAR_LIPOPROTEIN"/>
    <property type="match status" value="1"/>
</dbReference>
<dbReference type="EMBL" id="DF973647">
    <property type="protein sequence ID" value="GAU36941.1"/>
    <property type="molecule type" value="Genomic_DNA"/>
</dbReference>
<evidence type="ECO:0008006" key="5">
    <source>
        <dbReference type="Google" id="ProtNLM"/>
    </source>
</evidence>
<dbReference type="InterPro" id="IPR011990">
    <property type="entry name" value="TPR-like_helical_dom_sf"/>
</dbReference>
<dbReference type="AlphaFoldDB" id="A0A2Z6MZJ9"/>
<keyword evidence="1" id="KW-0677">Repeat</keyword>
<keyword evidence="4" id="KW-1185">Reference proteome</keyword>
<gene>
    <name evidence="3" type="ORF">TSUD_62100</name>
</gene>
<dbReference type="InterPro" id="IPR046960">
    <property type="entry name" value="PPR_At4g14850-like_plant"/>
</dbReference>
<protein>
    <recommendedName>
        <fullName evidence="5">Pentacotripeptide-repeat region of PRORP domain-containing protein</fullName>
    </recommendedName>
</protein>
<dbReference type="PANTHER" id="PTHR47926">
    <property type="entry name" value="PENTATRICOPEPTIDE REPEAT-CONTAINING PROTEIN"/>
    <property type="match status" value="1"/>
</dbReference>
<evidence type="ECO:0000256" key="1">
    <source>
        <dbReference type="ARBA" id="ARBA00022737"/>
    </source>
</evidence>
<proteinExistence type="predicted"/>
<sequence>MPERDAVSWNSMIAGCVSVRDYAGSLELFSEMQNAGVKPTEVTLISILGACAETGALEIGETEKPHPVRKRMFGRAWPLRAPV</sequence>
<reference evidence="4" key="1">
    <citation type="journal article" date="2017" name="Front. Plant Sci.">
        <title>Climate Clever Clovers: New Paradigm to Reduce the Environmental Footprint of Ruminants by Breeding Low Methanogenic Forages Utilizing Haplotype Variation.</title>
        <authorList>
            <person name="Kaur P."/>
            <person name="Appels R."/>
            <person name="Bayer P.E."/>
            <person name="Keeble-Gagnere G."/>
            <person name="Wang J."/>
            <person name="Hirakawa H."/>
            <person name="Shirasawa K."/>
            <person name="Vercoe P."/>
            <person name="Stefanova K."/>
            <person name="Durmic Z."/>
            <person name="Nichols P."/>
            <person name="Revell C."/>
            <person name="Isobe S.N."/>
            <person name="Edwards D."/>
            <person name="Erskine W."/>
        </authorList>
    </citation>
    <scope>NUCLEOTIDE SEQUENCE [LARGE SCALE GENOMIC DNA]</scope>
    <source>
        <strain evidence="4">cv. Daliak</strain>
    </source>
</reference>
<evidence type="ECO:0000256" key="2">
    <source>
        <dbReference type="PROSITE-ProRule" id="PRU00708"/>
    </source>
</evidence>
<dbReference type="PROSITE" id="PS51375">
    <property type="entry name" value="PPR"/>
    <property type="match status" value="1"/>
</dbReference>
<dbReference type="Gene3D" id="1.25.40.10">
    <property type="entry name" value="Tetratricopeptide repeat domain"/>
    <property type="match status" value="1"/>
</dbReference>
<dbReference type="Proteomes" id="UP000242715">
    <property type="component" value="Unassembled WGS sequence"/>
</dbReference>
<dbReference type="Pfam" id="PF13041">
    <property type="entry name" value="PPR_2"/>
    <property type="match status" value="1"/>
</dbReference>
<name>A0A2Z6MZJ9_TRISU</name>
<dbReference type="NCBIfam" id="TIGR00756">
    <property type="entry name" value="PPR"/>
    <property type="match status" value="1"/>
</dbReference>
<feature type="repeat" description="PPR" evidence="2">
    <location>
        <begin position="5"/>
        <end position="39"/>
    </location>
</feature>
<evidence type="ECO:0000313" key="3">
    <source>
        <dbReference type="EMBL" id="GAU36941.1"/>
    </source>
</evidence>
<evidence type="ECO:0000313" key="4">
    <source>
        <dbReference type="Proteomes" id="UP000242715"/>
    </source>
</evidence>
<dbReference type="InterPro" id="IPR002885">
    <property type="entry name" value="PPR_rpt"/>
</dbReference>